<dbReference type="GO" id="GO:0016491">
    <property type="term" value="F:oxidoreductase activity"/>
    <property type="evidence" value="ECO:0007669"/>
    <property type="project" value="TreeGrafter"/>
</dbReference>
<proteinExistence type="predicted"/>
<dbReference type="Gene3D" id="3.40.50.720">
    <property type="entry name" value="NAD(P)-binding Rossmann-like Domain"/>
    <property type="match status" value="1"/>
</dbReference>
<dbReference type="SUPFAM" id="SSF51735">
    <property type="entry name" value="NAD(P)-binding Rossmann-fold domains"/>
    <property type="match status" value="1"/>
</dbReference>
<dbReference type="AlphaFoldDB" id="A0A1E3JUV2"/>
<reference evidence="2 3" key="1">
    <citation type="submission" date="2016-06" db="EMBL/GenBank/DDBJ databases">
        <title>Evolution of pathogenesis and genome organization in the Tremellales.</title>
        <authorList>
            <person name="Cuomo C."/>
            <person name="Litvintseva A."/>
            <person name="Heitman J."/>
            <person name="Chen Y."/>
            <person name="Sun S."/>
            <person name="Springer D."/>
            <person name="Dromer F."/>
            <person name="Young S."/>
            <person name="Zeng Q."/>
            <person name="Chapman S."/>
            <person name="Gujja S."/>
            <person name="Saif S."/>
            <person name="Birren B."/>
        </authorList>
    </citation>
    <scope>NUCLEOTIDE SEQUENCE [LARGE SCALE GENOMIC DNA]</scope>
    <source>
        <strain evidence="2 3">CBS 6273</strain>
    </source>
</reference>
<evidence type="ECO:0000313" key="2">
    <source>
        <dbReference type="EMBL" id="ODO04603.1"/>
    </source>
</evidence>
<feature type="domain" description="Gfo/Idh/MocA-like oxidoreductase N-terminal" evidence="1">
    <location>
        <begin position="101"/>
        <end position="167"/>
    </location>
</feature>
<dbReference type="EMBL" id="MEKH01000008">
    <property type="protein sequence ID" value="ODO04603.1"/>
    <property type="molecule type" value="Genomic_DNA"/>
</dbReference>
<evidence type="ECO:0000259" key="1">
    <source>
        <dbReference type="Pfam" id="PF01408"/>
    </source>
</evidence>
<comment type="caution">
    <text evidence="2">The sequence shown here is derived from an EMBL/GenBank/DDBJ whole genome shotgun (WGS) entry which is preliminary data.</text>
</comment>
<gene>
    <name evidence="2" type="ORF">I350_05209</name>
</gene>
<dbReference type="Pfam" id="PF01408">
    <property type="entry name" value="GFO_IDH_MocA"/>
    <property type="match status" value="1"/>
</dbReference>
<dbReference type="GO" id="GO:0005737">
    <property type="term" value="C:cytoplasm"/>
    <property type="evidence" value="ECO:0007669"/>
    <property type="project" value="TreeGrafter"/>
</dbReference>
<dbReference type="Proteomes" id="UP000095149">
    <property type="component" value="Unassembled WGS sequence"/>
</dbReference>
<evidence type="ECO:0000313" key="3">
    <source>
        <dbReference type="Proteomes" id="UP000095149"/>
    </source>
</evidence>
<dbReference type="PANTHER" id="PTHR42840:SF6">
    <property type="entry name" value="BINDING ROSSMANN FOLD OXIDOREDUCTASE, PUTATIVE (AFU_ORTHOLOGUE AFUA_3G11930)-RELATED"/>
    <property type="match status" value="1"/>
</dbReference>
<dbReference type="Gene3D" id="3.30.360.10">
    <property type="entry name" value="Dihydrodipicolinate Reductase, domain 2"/>
    <property type="match status" value="1"/>
</dbReference>
<dbReference type="InterPro" id="IPR000683">
    <property type="entry name" value="Gfo/Idh/MocA-like_OxRdtase_N"/>
</dbReference>
<sequence length="424" mass="46837">MSVESYPPIAVGLMGTGEYTTGITPSGQSKSDKKIGVVGITMFDLRRRGKVDKIVMAGTNGSKFAEVREHFQKNIGDVYKGLDLGFDGFPGEGKRDAEAYKEALKALPKGSAVIIFTPDSTHFPIASYALNLGHHVLVTKPATQKLEDHQKLIELAEGKGLVCFVEHHKRFDPAYNDARARAQKLGEFNFYNSCIIRKDMSQPKFQLETFKSWAGIDSDISYYLNSHHIDIHAWMVEDRYKPVKVTASASTGIAQSLGCDPRTEDTITLLVDWENIQSPGQRGTAVYTASWAAPLKAGVHSEQRFHYMAAKGEVRVDQAHRGYNIVEDEVGKVDYNPFYVKYSPDENGYFDGQRGYGYLSLEKFIDAAQAVNAGKAQAKDFDGKGLPTIKATVVTTAIIHAGRISLDEKRSVDIEEEGGKLKLV</sequence>
<accession>A0A1E3JUV2</accession>
<dbReference type="FunFam" id="3.30.360.10:FF:000030">
    <property type="entry name" value="NAD binding Rossmann fold oxidoreductase"/>
    <property type="match status" value="1"/>
</dbReference>
<dbReference type="GO" id="GO:0006740">
    <property type="term" value="P:NADPH regeneration"/>
    <property type="evidence" value="ECO:0007669"/>
    <property type="project" value="TreeGrafter"/>
</dbReference>
<protein>
    <recommendedName>
        <fullName evidence="1">Gfo/Idh/MocA-like oxidoreductase N-terminal domain-containing protein</fullName>
    </recommendedName>
</protein>
<dbReference type="OrthoDB" id="2127032at2759"/>
<organism evidence="2 3">
    <name type="scientific">Cryptococcus amylolentus CBS 6273</name>
    <dbReference type="NCBI Taxonomy" id="1296118"/>
    <lineage>
        <taxon>Eukaryota</taxon>
        <taxon>Fungi</taxon>
        <taxon>Dikarya</taxon>
        <taxon>Basidiomycota</taxon>
        <taxon>Agaricomycotina</taxon>
        <taxon>Tremellomycetes</taxon>
        <taxon>Tremellales</taxon>
        <taxon>Cryptococcaceae</taxon>
        <taxon>Cryptococcus</taxon>
    </lineage>
</organism>
<dbReference type="GO" id="GO:0000166">
    <property type="term" value="F:nucleotide binding"/>
    <property type="evidence" value="ECO:0007669"/>
    <property type="project" value="InterPro"/>
</dbReference>
<dbReference type="InterPro" id="IPR036291">
    <property type="entry name" value="NAD(P)-bd_dom_sf"/>
</dbReference>
<dbReference type="SUPFAM" id="SSF55347">
    <property type="entry name" value="Glyceraldehyde-3-phosphate dehydrogenase-like, C-terminal domain"/>
    <property type="match status" value="1"/>
</dbReference>
<dbReference type="PANTHER" id="PTHR42840">
    <property type="entry name" value="NAD(P)-BINDING ROSSMANN-FOLD SUPERFAMILY PROTEIN-RELATED"/>
    <property type="match status" value="1"/>
</dbReference>
<name>A0A1E3JUV2_9TREE</name>